<feature type="chain" id="PRO_5011605551" description="Chitin binding Peritrophin-A domain-containing protein" evidence="1">
    <location>
        <begin position="21"/>
        <end position="52"/>
    </location>
</feature>
<protein>
    <recommendedName>
        <fullName evidence="4">Chitin binding Peritrophin-A domain-containing protein</fullName>
    </recommendedName>
</protein>
<name>A0A1H8RNT2_9RHOB</name>
<organism evidence="2 3">
    <name type="scientific">Salinihabitans flavidus</name>
    <dbReference type="NCBI Taxonomy" id="569882"/>
    <lineage>
        <taxon>Bacteria</taxon>
        <taxon>Pseudomonadati</taxon>
        <taxon>Pseudomonadota</taxon>
        <taxon>Alphaproteobacteria</taxon>
        <taxon>Rhodobacterales</taxon>
        <taxon>Roseobacteraceae</taxon>
        <taxon>Salinihabitans</taxon>
    </lineage>
</organism>
<dbReference type="RefSeq" id="WP_175483203.1">
    <property type="nucleotide sequence ID" value="NZ_FODS01000009.1"/>
</dbReference>
<dbReference type="PROSITE" id="PS51257">
    <property type="entry name" value="PROKAR_LIPOPROTEIN"/>
    <property type="match status" value="1"/>
</dbReference>
<evidence type="ECO:0000313" key="3">
    <source>
        <dbReference type="Proteomes" id="UP000198893"/>
    </source>
</evidence>
<dbReference type="EMBL" id="FODS01000009">
    <property type="protein sequence ID" value="SEO67824.1"/>
    <property type="molecule type" value="Genomic_DNA"/>
</dbReference>
<evidence type="ECO:0000256" key="1">
    <source>
        <dbReference type="SAM" id="SignalP"/>
    </source>
</evidence>
<keyword evidence="1" id="KW-0732">Signal</keyword>
<proteinExistence type="predicted"/>
<evidence type="ECO:0008006" key="4">
    <source>
        <dbReference type="Google" id="ProtNLM"/>
    </source>
</evidence>
<evidence type="ECO:0000313" key="2">
    <source>
        <dbReference type="EMBL" id="SEO67824.1"/>
    </source>
</evidence>
<gene>
    <name evidence="2" type="ORF">SAMN04490248_10955</name>
</gene>
<dbReference type="Proteomes" id="UP000198893">
    <property type="component" value="Unassembled WGS sequence"/>
</dbReference>
<feature type="signal peptide" evidence="1">
    <location>
        <begin position="1"/>
        <end position="20"/>
    </location>
</feature>
<reference evidence="2 3" key="1">
    <citation type="submission" date="2016-10" db="EMBL/GenBank/DDBJ databases">
        <authorList>
            <person name="de Groot N.N."/>
        </authorList>
    </citation>
    <scope>NUCLEOTIDE SEQUENCE [LARGE SCALE GENOMIC DNA]</scope>
    <source>
        <strain evidence="2 3">DSM 27842</strain>
    </source>
</reference>
<accession>A0A1H8RNT2</accession>
<sequence>MKLRVIMASLALLAAPTLAAAGCSWHQNQAMSCAEGMVLDEETGVCVKQATS</sequence>
<keyword evidence="3" id="KW-1185">Reference proteome</keyword>
<dbReference type="AlphaFoldDB" id="A0A1H8RNT2"/>
<dbReference type="STRING" id="569882.SAMN04490248_10955"/>